<gene>
    <name evidence="2" type="ORF">L195_g003509</name>
</gene>
<dbReference type="InterPro" id="IPR044730">
    <property type="entry name" value="RNase_H-like_dom_plant"/>
</dbReference>
<sequence>GIILNVDGSCLGSPVRVGFGGIIRNDSGYYLSGFIQGSLDILHAELLAIYQGLTLAKNMAIDELVCYSDFLHCINLIKGPNINYHVYAVLIQDIKELISQSNTTICHTFREENNCADCLAKLGASSDSNLTIHASPPAGLLDILRNDAAGTFFLKE</sequence>
<dbReference type="Proteomes" id="UP000236291">
    <property type="component" value="Unassembled WGS sequence"/>
</dbReference>
<dbReference type="AlphaFoldDB" id="A0A2K3NVF7"/>
<protein>
    <submittedName>
        <fullName evidence="2">Ribonuclease H</fullName>
    </submittedName>
</protein>
<name>A0A2K3NVF7_TRIPR</name>
<organism evidence="2 3">
    <name type="scientific">Trifolium pratense</name>
    <name type="common">Red clover</name>
    <dbReference type="NCBI Taxonomy" id="57577"/>
    <lineage>
        <taxon>Eukaryota</taxon>
        <taxon>Viridiplantae</taxon>
        <taxon>Streptophyta</taxon>
        <taxon>Embryophyta</taxon>
        <taxon>Tracheophyta</taxon>
        <taxon>Spermatophyta</taxon>
        <taxon>Magnoliopsida</taxon>
        <taxon>eudicotyledons</taxon>
        <taxon>Gunneridae</taxon>
        <taxon>Pentapetalae</taxon>
        <taxon>rosids</taxon>
        <taxon>fabids</taxon>
        <taxon>Fabales</taxon>
        <taxon>Fabaceae</taxon>
        <taxon>Papilionoideae</taxon>
        <taxon>50 kb inversion clade</taxon>
        <taxon>NPAAA clade</taxon>
        <taxon>Hologalegina</taxon>
        <taxon>IRL clade</taxon>
        <taxon>Trifolieae</taxon>
        <taxon>Trifolium</taxon>
    </lineage>
</organism>
<dbReference type="GO" id="GO:0003676">
    <property type="term" value="F:nucleic acid binding"/>
    <property type="evidence" value="ECO:0007669"/>
    <property type="project" value="InterPro"/>
</dbReference>
<dbReference type="InterPro" id="IPR036397">
    <property type="entry name" value="RNaseH_sf"/>
</dbReference>
<proteinExistence type="predicted"/>
<dbReference type="PANTHER" id="PTHR35516">
    <property type="entry name" value="CYTOCHROME B6-F COMPLEX SUBUNIT 5"/>
    <property type="match status" value="1"/>
</dbReference>
<reference evidence="2 3" key="1">
    <citation type="journal article" date="2014" name="Am. J. Bot.">
        <title>Genome assembly and annotation for red clover (Trifolium pratense; Fabaceae).</title>
        <authorList>
            <person name="Istvanek J."/>
            <person name="Jaros M."/>
            <person name="Krenek A."/>
            <person name="Repkova J."/>
        </authorList>
    </citation>
    <scope>NUCLEOTIDE SEQUENCE [LARGE SCALE GENOMIC DNA]</scope>
    <source>
        <strain evidence="3">cv. Tatra</strain>
        <tissue evidence="2">Young leaves</tissue>
    </source>
</reference>
<evidence type="ECO:0000313" key="2">
    <source>
        <dbReference type="EMBL" id="PNY07026.1"/>
    </source>
</evidence>
<evidence type="ECO:0000313" key="3">
    <source>
        <dbReference type="Proteomes" id="UP000236291"/>
    </source>
</evidence>
<feature type="domain" description="RNase H type-1" evidence="1">
    <location>
        <begin position="5"/>
        <end position="122"/>
    </location>
</feature>
<dbReference type="Gene3D" id="3.30.420.10">
    <property type="entry name" value="Ribonuclease H-like superfamily/Ribonuclease H"/>
    <property type="match status" value="1"/>
</dbReference>
<dbReference type="EMBL" id="ASHM01001639">
    <property type="protein sequence ID" value="PNY07026.1"/>
    <property type="molecule type" value="Genomic_DNA"/>
</dbReference>
<dbReference type="CDD" id="cd06222">
    <property type="entry name" value="RNase_H_like"/>
    <property type="match status" value="1"/>
</dbReference>
<dbReference type="Pfam" id="PF13456">
    <property type="entry name" value="RVT_3"/>
    <property type="match status" value="1"/>
</dbReference>
<dbReference type="SUPFAM" id="SSF53098">
    <property type="entry name" value="Ribonuclease H-like"/>
    <property type="match status" value="1"/>
</dbReference>
<feature type="non-terminal residue" evidence="2">
    <location>
        <position position="1"/>
    </location>
</feature>
<dbReference type="PANTHER" id="PTHR35516:SF11">
    <property type="entry name" value="CYTOCHROME B6-F COMPLEX SUBUNIT 5"/>
    <property type="match status" value="1"/>
</dbReference>
<dbReference type="STRING" id="57577.A0A2K3NVF7"/>
<dbReference type="GO" id="GO:0004523">
    <property type="term" value="F:RNA-DNA hybrid ribonuclease activity"/>
    <property type="evidence" value="ECO:0007669"/>
    <property type="project" value="InterPro"/>
</dbReference>
<evidence type="ECO:0000259" key="1">
    <source>
        <dbReference type="Pfam" id="PF13456"/>
    </source>
</evidence>
<dbReference type="InterPro" id="IPR002156">
    <property type="entry name" value="RNaseH_domain"/>
</dbReference>
<accession>A0A2K3NVF7</accession>
<dbReference type="InterPro" id="IPR012337">
    <property type="entry name" value="RNaseH-like_sf"/>
</dbReference>
<reference evidence="2 3" key="2">
    <citation type="journal article" date="2017" name="Front. Plant Sci.">
        <title>Gene Classification and Mining of Molecular Markers Useful in Red Clover (Trifolium pratense) Breeding.</title>
        <authorList>
            <person name="Istvanek J."/>
            <person name="Dluhosova J."/>
            <person name="Dluhos P."/>
            <person name="Patkova L."/>
            <person name="Nedelnik J."/>
            <person name="Repkova J."/>
        </authorList>
    </citation>
    <scope>NUCLEOTIDE SEQUENCE [LARGE SCALE GENOMIC DNA]</scope>
    <source>
        <strain evidence="3">cv. Tatra</strain>
        <tissue evidence="2">Young leaves</tissue>
    </source>
</reference>
<comment type="caution">
    <text evidence="2">The sequence shown here is derived from an EMBL/GenBank/DDBJ whole genome shotgun (WGS) entry which is preliminary data.</text>
</comment>